<dbReference type="EMBL" id="MN740785">
    <property type="protein sequence ID" value="QHU11474.1"/>
    <property type="molecule type" value="Genomic_DNA"/>
</dbReference>
<dbReference type="AlphaFoldDB" id="A0A6C0K5W4"/>
<proteinExistence type="predicted"/>
<evidence type="ECO:0000256" key="1">
    <source>
        <dbReference type="SAM" id="Phobius"/>
    </source>
</evidence>
<feature type="transmembrane region" description="Helical" evidence="1">
    <location>
        <begin position="7"/>
        <end position="26"/>
    </location>
</feature>
<keyword evidence="1" id="KW-0472">Membrane</keyword>
<keyword evidence="1" id="KW-1133">Transmembrane helix</keyword>
<keyword evidence="1" id="KW-0812">Transmembrane</keyword>
<name>A0A6C0K5W4_9ZZZZ</name>
<sequence>MDFTISFCIVFSVLIILLIIIVIHLLKNPNQDLSSKEDLNGSEIFEYHVNEICPAVLVPAYKNRASCSPKIFNGVEFCRLNWKNMPDKYFSFYYILGNDYLDGSEYIYSFKNMWITIFDQEIQQVVGTLRYSIAYRDFSKDKNVQSNPGLNVKFAKSKISAASGILNKYQNANIIIDYRGEIRKIYIYTQKSSEPQEYTNFLKQQSSLTKK</sequence>
<protein>
    <submittedName>
        <fullName evidence="2">Uncharacterized protein</fullName>
    </submittedName>
</protein>
<accession>A0A6C0K5W4</accession>
<evidence type="ECO:0000313" key="2">
    <source>
        <dbReference type="EMBL" id="QHU11474.1"/>
    </source>
</evidence>
<organism evidence="2">
    <name type="scientific">viral metagenome</name>
    <dbReference type="NCBI Taxonomy" id="1070528"/>
    <lineage>
        <taxon>unclassified sequences</taxon>
        <taxon>metagenomes</taxon>
        <taxon>organismal metagenomes</taxon>
    </lineage>
</organism>
<reference evidence="2" key="1">
    <citation type="journal article" date="2020" name="Nature">
        <title>Giant virus diversity and host interactions through global metagenomics.</title>
        <authorList>
            <person name="Schulz F."/>
            <person name="Roux S."/>
            <person name="Paez-Espino D."/>
            <person name="Jungbluth S."/>
            <person name="Walsh D.A."/>
            <person name="Denef V.J."/>
            <person name="McMahon K.D."/>
            <person name="Konstantinidis K.T."/>
            <person name="Eloe-Fadrosh E.A."/>
            <person name="Kyrpides N.C."/>
            <person name="Woyke T."/>
        </authorList>
    </citation>
    <scope>NUCLEOTIDE SEQUENCE</scope>
    <source>
        <strain evidence="2">GVMAG-S-1101169-75</strain>
    </source>
</reference>